<keyword evidence="4" id="KW-0378">Hydrolase</keyword>
<dbReference type="OrthoDB" id="9780217at2"/>
<name>A0A1I4YUD5_9GAMM</name>
<evidence type="ECO:0000256" key="1">
    <source>
        <dbReference type="PIRSR" id="PIRSR600246-1"/>
    </source>
</evidence>
<dbReference type="PANTHER" id="PTHR10188">
    <property type="entry name" value="L-ASPARAGINASE"/>
    <property type="match status" value="1"/>
</dbReference>
<feature type="binding site" evidence="2">
    <location>
        <begin position="201"/>
        <end position="204"/>
    </location>
    <ligand>
        <name>substrate</name>
    </ligand>
</feature>
<keyword evidence="5" id="KW-1185">Reference proteome</keyword>
<accession>A0A1I4YUD5</accession>
<dbReference type="Proteomes" id="UP000242222">
    <property type="component" value="Unassembled WGS sequence"/>
</dbReference>
<protein>
    <submittedName>
        <fullName evidence="4">Isoaspartyl peptidase or L-asparaginase, Ntn-hydrolase superfamily</fullName>
    </submittedName>
</protein>
<feature type="active site" description="Nucleophile" evidence="1">
    <location>
        <position position="150"/>
    </location>
</feature>
<dbReference type="Pfam" id="PF01112">
    <property type="entry name" value="Asparaginase_2"/>
    <property type="match status" value="1"/>
</dbReference>
<dbReference type="EMBL" id="FOVC01000007">
    <property type="protein sequence ID" value="SFN41656.1"/>
    <property type="molecule type" value="Genomic_DNA"/>
</dbReference>
<dbReference type="InterPro" id="IPR029055">
    <property type="entry name" value="Ntn_hydrolases_N"/>
</dbReference>
<dbReference type="PANTHER" id="PTHR10188:SF6">
    <property type="entry name" value="N(4)-(BETA-N-ACETYLGLUCOSAMINYL)-L-ASPARAGINASE"/>
    <property type="match status" value="1"/>
</dbReference>
<organism evidence="4 5">
    <name type="scientific">Izhakiella capsodis</name>
    <dbReference type="NCBI Taxonomy" id="1367852"/>
    <lineage>
        <taxon>Bacteria</taxon>
        <taxon>Pseudomonadati</taxon>
        <taxon>Pseudomonadota</taxon>
        <taxon>Gammaproteobacteria</taxon>
        <taxon>Enterobacterales</taxon>
        <taxon>Erwiniaceae</taxon>
        <taxon>Izhakiella</taxon>
    </lineage>
</organism>
<feature type="site" description="Cleavage; by autolysis" evidence="3">
    <location>
        <begin position="149"/>
        <end position="150"/>
    </location>
</feature>
<evidence type="ECO:0000313" key="5">
    <source>
        <dbReference type="Proteomes" id="UP000242222"/>
    </source>
</evidence>
<dbReference type="Gene3D" id="3.60.20.30">
    <property type="entry name" value="(Glycosyl)asparaginase"/>
    <property type="match status" value="1"/>
</dbReference>
<dbReference type="CDD" id="cd04513">
    <property type="entry name" value="Glycosylasparaginase"/>
    <property type="match status" value="1"/>
</dbReference>
<dbReference type="GO" id="GO:0005737">
    <property type="term" value="C:cytoplasm"/>
    <property type="evidence" value="ECO:0007669"/>
    <property type="project" value="TreeGrafter"/>
</dbReference>
<dbReference type="SUPFAM" id="SSF56235">
    <property type="entry name" value="N-terminal nucleophile aminohydrolases (Ntn hydrolases)"/>
    <property type="match status" value="1"/>
</dbReference>
<evidence type="ECO:0000256" key="3">
    <source>
        <dbReference type="PIRSR" id="PIRSR600246-3"/>
    </source>
</evidence>
<dbReference type="AlphaFoldDB" id="A0A1I4YUD5"/>
<dbReference type="InterPro" id="IPR000246">
    <property type="entry name" value="Peptidase_T2"/>
</dbReference>
<gene>
    <name evidence="4" type="ORF">SAMN05216516_10745</name>
</gene>
<proteinExistence type="predicted"/>
<dbReference type="STRING" id="1367852.SAMN05216516_10745"/>
<dbReference type="GO" id="GO:0016811">
    <property type="term" value="F:hydrolase activity, acting on carbon-nitrogen (but not peptide) bonds, in linear amides"/>
    <property type="evidence" value="ECO:0007669"/>
    <property type="project" value="UniProtKB-ARBA"/>
</dbReference>
<evidence type="ECO:0000256" key="2">
    <source>
        <dbReference type="PIRSR" id="PIRSR600246-2"/>
    </source>
</evidence>
<feature type="binding site" evidence="2">
    <location>
        <begin position="178"/>
        <end position="181"/>
    </location>
    <ligand>
        <name>substrate</name>
    </ligand>
</feature>
<dbReference type="RefSeq" id="WP_092878115.1">
    <property type="nucleotide sequence ID" value="NZ_FOVC01000007.1"/>
</dbReference>
<sequence>MWGMIATWRMALEGVVTASQMLSQGALATQTVVDAVVEVEDFPLYKSVGYGGLPTENGDVELDAAFMDGDSLAFGAVGSLIDIANPVRVAQALSRERFNSVLVGQGAREWALSQGFSARKMLTERALQHYRKRCQQTIDKGLSPYDGHDTVGIISRDKYGSMSVATSTSGLFMKRRGRLGDSPVIGSGFYCDSQIGAATATGVGEDLMKGCTSYEIVRRMAQGMPPQQAADSVVFELEDRLMSRFGRVGDLSVVCMNADGMFGASTNISNFSFVVASEAQPPTVYLAERHLNTTRYVPADETWMNDYAARIRAPIVMEEVRYD</sequence>
<evidence type="ECO:0000313" key="4">
    <source>
        <dbReference type="EMBL" id="SFN41656.1"/>
    </source>
</evidence>
<reference evidence="5" key="1">
    <citation type="submission" date="2016-10" db="EMBL/GenBank/DDBJ databases">
        <authorList>
            <person name="Varghese N."/>
            <person name="Submissions S."/>
        </authorList>
    </citation>
    <scope>NUCLEOTIDE SEQUENCE [LARGE SCALE GENOMIC DNA]</scope>
    <source>
        <strain evidence="5">N6PO6</strain>
    </source>
</reference>